<name>A0A5B0LFX6_PUCGR</name>
<evidence type="ECO:0000256" key="1">
    <source>
        <dbReference type="SAM" id="MobiDB-lite"/>
    </source>
</evidence>
<feature type="compositionally biased region" description="Basic and acidic residues" evidence="1">
    <location>
        <begin position="1"/>
        <end position="12"/>
    </location>
</feature>
<protein>
    <submittedName>
        <fullName evidence="2">Uncharacterized protein</fullName>
    </submittedName>
</protein>
<feature type="compositionally biased region" description="Polar residues" evidence="1">
    <location>
        <begin position="72"/>
        <end position="93"/>
    </location>
</feature>
<evidence type="ECO:0000313" key="3">
    <source>
        <dbReference type="Proteomes" id="UP000325313"/>
    </source>
</evidence>
<proteinExistence type="predicted"/>
<sequence length="111" mass="12307">MSVSVDRLRDPAGVRPPLRRKPTRLTPAETPPHQWLQRTLLCRRIRRLRRQSTPSDNFHRTAEFVYFASSADVSDNSTASQPSNTSTVSTPVASGNAAAPAARHGFRQQPS</sequence>
<dbReference type="Proteomes" id="UP000325313">
    <property type="component" value="Unassembled WGS sequence"/>
</dbReference>
<feature type="region of interest" description="Disordered" evidence="1">
    <location>
        <begin position="72"/>
        <end position="111"/>
    </location>
</feature>
<gene>
    <name evidence="2" type="ORF">PGTUg99_000253</name>
</gene>
<organism evidence="2 3">
    <name type="scientific">Puccinia graminis f. sp. tritici</name>
    <dbReference type="NCBI Taxonomy" id="56615"/>
    <lineage>
        <taxon>Eukaryota</taxon>
        <taxon>Fungi</taxon>
        <taxon>Dikarya</taxon>
        <taxon>Basidiomycota</taxon>
        <taxon>Pucciniomycotina</taxon>
        <taxon>Pucciniomycetes</taxon>
        <taxon>Pucciniales</taxon>
        <taxon>Pucciniaceae</taxon>
        <taxon>Puccinia</taxon>
    </lineage>
</organism>
<evidence type="ECO:0000313" key="2">
    <source>
        <dbReference type="EMBL" id="KAA1063707.1"/>
    </source>
</evidence>
<dbReference type="EMBL" id="VDEP01000530">
    <property type="protein sequence ID" value="KAA1063707.1"/>
    <property type="molecule type" value="Genomic_DNA"/>
</dbReference>
<feature type="region of interest" description="Disordered" evidence="1">
    <location>
        <begin position="1"/>
        <end position="32"/>
    </location>
</feature>
<dbReference type="AlphaFoldDB" id="A0A5B0LFX6"/>
<reference evidence="2 3" key="1">
    <citation type="submission" date="2019-05" db="EMBL/GenBank/DDBJ databases">
        <title>Emergence of the Ug99 lineage of the wheat stem rust pathogen through somatic hybridization.</title>
        <authorList>
            <person name="Li F."/>
            <person name="Upadhyaya N.M."/>
            <person name="Sperschneider J."/>
            <person name="Matny O."/>
            <person name="Nguyen-Phuc H."/>
            <person name="Mago R."/>
            <person name="Raley C."/>
            <person name="Miller M.E."/>
            <person name="Silverstein K.A.T."/>
            <person name="Henningsen E."/>
            <person name="Hirsch C.D."/>
            <person name="Visser B."/>
            <person name="Pretorius Z.A."/>
            <person name="Steffenson B.J."/>
            <person name="Schwessinger B."/>
            <person name="Dodds P.N."/>
            <person name="Figueroa M."/>
        </authorList>
    </citation>
    <scope>NUCLEOTIDE SEQUENCE [LARGE SCALE GENOMIC DNA]</scope>
    <source>
        <strain evidence="2 3">Ug99</strain>
    </source>
</reference>
<comment type="caution">
    <text evidence="2">The sequence shown here is derived from an EMBL/GenBank/DDBJ whole genome shotgun (WGS) entry which is preliminary data.</text>
</comment>
<accession>A0A5B0LFX6</accession>